<keyword evidence="1" id="KW-0472">Membrane</keyword>
<dbReference type="OrthoDB" id="2987426at2"/>
<dbReference type="AlphaFoldDB" id="A0A1G8QG75"/>
<organism evidence="2 3">
    <name type="scientific">Natribacillus halophilus</name>
    <dbReference type="NCBI Taxonomy" id="549003"/>
    <lineage>
        <taxon>Bacteria</taxon>
        <taxon>Bacillati</taxon>
        <taxon>Bacillota</taxon>
        <taxon>Bacilli</taxon>
        <taxon>Bacillales</taxon>
        <taxon>Bacillaceae</taxon>
        <taxon>Natribacillus</taxon>
    </lineage>
</organism>
<evidence type="ECO:0000313" key="3">
    <source>
        <dbReference type="Proteomes" id="UP000198853"/>
    </source>
</evidence>
<proteinExistence type="predicted"/>
<dbReference type="RefSeq" id="WP_090399145.1">
    <property type="nucleotide sequence ID" value="NZ_FNEN01000012.1"/>
</dbReference>
<feature type="transmembrane region" description="Helical" evidence="1">
    <location>
        <begin position="7"/>
        <end position="27"/>
    </location>
</feature>
<protein>
    <recommendedName>
        <fullName evidence="4">DUF4129 domain-containing protein</fullName>
    </recommendedName>
</protein>
<reference evidence="2 3" key="1">
    <citation type="submission" date="2016-10" db="EMBL/GenBank/DDBJ databases">
        <authorList>
            <person name="de Groot N.N."/>
        </authorList>
    </citation>
    <scope>NUCLEOTIDE SEQUENCE [LARGE SCALE GENOMIC DNA]</scope>
    <source>
        <strain evidence="2 3">DSM 21771</strain>
    </source>
</reference>
<feature type="transmembrane region" description="Helical" evidence="1">
    <location>
        <begin position="167"/>
        <end position="189"/>
    </location>
</feature>
<keyword evidence="1" id="KW-0812">Transmembrane</keyword>
<accession>A0A1G8QG75</accession>
<keyword evidence="1" id="KW-1133">Transmembrane helix</keyword>
<feature type="transmembrane region" description="Helical" evidence="1">
    <location>
        <begin position="33"/>
        <end position="53"/>
    </location>
</feature>
<feature type="transmembrane region" description="Helical" evidence="1">
    <location>
        <begin position="201"/>
        <end position="223"/>
    </location>
</feature>
<name>A0A1G8QG75_9BACI</name>
<feature type="transmembrane region" description="Helical" evidence="1">
    <location>
        <begin position="108"/>
        <end position="128"/>
    </location>
</feature>
<evidence type="ECO:0000313" key="2">
    <source>
        <dbReference type="EMBL" id="SDJ03774.1"/>
    </source>
</evidence>
<evidence type="ECO:0008006" key="4">
    <source>
        <dbReference type="Google" id="ProtNLM"/>
    </source>
</evidence>
<feature type="transmembrane region" description="Helical" evidence="1">
    <location>
        <begin position="135"/>
        <end position="155"/>
    </location>
</feature>
<dbReference type="Proteomes" id="UP000198853">
    <property type="component" value="Unassembled WGS sequence"/>
</dbReference>
<gene>
    <name evidence="2" type="ORF">SAMN04488123_11222</name>
</gene>
<feature type="transmembrane region" description="Helical" evidence="1">
    <location>
        <begin position="255"/>
        <end position="275"/>
    </location>
</feature>
<sequence>METRNALHVFYMGIDINLILGITYLFYAFSDLTFSILPMIGFVFIVSLVTVLIRQRITMGAAYVLLAFLGVFLFNLDLVWMGIVLLLTPWRVQASRPFTPEDLSTGRFLVYISLWLLITWGYDTFSAGETFSGQLFLYLVLMIVGVILYVIGTYVTKKETYTRPLPWVSGWFGMLGAVILVLLMVLPLFESLFQAATERAAQFISYLVAPIFYGLEWLISVLASDTEDPASEPGEEGMENELEELLQGGGEPADIQWIGTVVILLLFIAAAIFIFKKMRNLPNDQGDHSTSPIIFSKKIKQPERASRKIEYSSAYGNQVRQAVTRLEAFAGQRGYGRDGGETLPDWLDRITDNMSAVQKEAYLQCYECTRYGNELIDHDDAEWFITETEQIKDHLDRDVDNSSV</sequence>
<keyword evidence="3" id="KW-1185">Reference proteome</keyword>
<feature type="transmembrane region" description="Helical" evidence="1">
    <location>
        <begin position="65"/>
        <end position="88"/>
    </location>
</feature>
<evidence type="ECO:0000256" key="1">
    <source>
        <dbReference type="SAM" id="Phobius"/>
    </source>
</evidence>
<dbReference type="EMBL" id="FNEN01000012">
    <property type="protein sequence ID" value="SDJ03774.1"/>
    <property type="molecule type" value="Genomic_DNA"/>
</dbReference>